<evidence type="ECO:0000313" key="4">
    <source>
        <dbReference type="EMBL" id="KVW96051.1"/>
    </source>
</evidence>
<keyword evidence="5" id="KW-1185">Reference proteome</keyword>
<dbReference type="RefSeq" id="WP_059754784.1">
    <property type="nucleotide sequence ID" value="NZ_LDUG01000021.1"/>
</dbReference>
<accession>A0A106BP54</accession>
<dbReference type="OrthoDB" id="9796171at2"/>
<evidence type="ECO:0000256" key="2">
    <source>
        <dbReference type="ARBA" id="ARBA00023315"/>
    </source>
</evidence>
<comment type="caution">
    <text evidence="4">The sequence shown here is derived from an EMBL/GenBank/DDBJ whole genome shotgun (WGS) entry which is preliminary data.</text>
</comment>
<name>A0A106BP54_THIDE</name>
<keyword evidence="1 4" id="KW-0808">Transferase</keyword>
<dbReference type="PATRIC" id="fig|36861.3.peg.1334"/>
<dbReference type="Gene3D" id="3.40.630.30">
    <property type="match status" value="1"/>
</dbReference>
<sequence>MPDFSILLTDWAHEQARLSRVRRAVFVDEQGVPEDLEWDADDAGAVHLLAIDDQGEAIGCARLLPDGHIGRMAVLPAWRGRGVGRALLTAALSAALARGHALVQLSAQTHAADFYVRAGFVSMGEEYEEAGIPHVVMHKKLT</sequence>
<dbReference type="EMBL" id="LDUG01000021">
    <property type="protein sequence ID" value="KVW96051.1"/>
    <property type="molecule type" value="Genomic_DNA"/>
</dbReference>
<keyword evidence="2" id="KW-0012">Acyltransferase</keyword>
<proteinExistence type="predicted"/>
<dbReference type="PANTHER" id="PTHR43877:SF1">
    <property type="entry name" value="ACETYLTRANSFERASE"/>
    <property type="match status" value="1"/>
</dbReference>
<dbReference type="AlphaFoldDB" id="A0A106BP54"/>
<organism evidence="4 5">
    <name type="scientific">Thiobacillus denitrificans</name>
    <dbReference type="NCBI Taxonomy" id="36861"/>
    <lineage>
        <taxon>Bacteria</taxon>
        <taxon>Pseudomonadati</taxon>
        <taxon>Pseudomonadota</taxon>
        <taxon>Betaproteobacteria</taxon>
        <taxon>Nitrosomonadales</taxon>
        <taxon>Thiobacillaceae</taxon>
        <taxon>Thiobacillus</taxon>
    </lineage>
</organism>
<evidence type="ECO:0000256" key="1">
    <source>
        <dbReference type="ARBA" id="ARBA00022679"/>
    </source>
</evidence>
<dbReference type="PANTHER" id="PTHR43877">
    <property type="entry name" value="AMINOALKYLPHOSPHONATE N-ACETYLTRANSFERASE-RELATED-RELATED"/>
    <property type="match status" value="1"/>
</dbReference>
<protein>
    <submittedName>
        <fullName evidence="4">GNAT family acetyltransferase</fullName>
    </submittedName>
</protein>
<dbReference type="Proteomes" id="UP000064243">
    <property type="component" value="Unassembled WGS sequence"/>
</dbReference>
<evidence type="ECO:0000313" key="5">
    <source>
        <dbReference type="Proteomes" id="UP000064243"/>
    </source>
</evidence>
<reference evidence="4 5" key="1">
    <citation type="journal article" date="2015" name="Appl. Environ. Microbiol.">
        <title>Aerobic and Anaerobic Thiosulfate Oxidation by a Cold-Adapted, Subglacial Chemoautotroph.</title>
        <authorList>
            <person name="Harrold Z.R."/>
            <person name="Skidmore M.L."/>
            <person name="Hamilton T.L."/>
            <person name="Desch L."/>
            <person name="Amada K."/>
            <person name="van Gelder W."/>
            <person name="Glover K."/>
            <person name="Roden E.E."/>
            <person name="Boyd E.S."/>
        </authorList>
    </citation>
    <scope>NUCLEOTIDE SEQUENCE [LARGE SCALE GENOMIC DNA]</scope>
    <source>
        <strain evidence="4 5">RG</strain>
    </source>
</reference>
<dbReference type="InterPro" id="IPR050832">
    <property type="entry name" value="Bact_Acetyltransf"/>
</dbReference>
<dbReference type="InterPro" id="IPR000182">
    <property type="entry name" value="GNAT_dom"/>
</dbReference>
<dbReference type="GO" id="GO:0016747">
    <property type="term" value="F:acyltransferase activity, transferring groups other than amino-acyl groups"/>
    <property type="evidence" value="ECO:0007669"/>
    <property type="project" value="InterPro"/>
</dbReference>
<dbReference type="Pfam" id="PF13673">
    <property type="entry name" value="Acetyltransf_10"/>
    <property type="match status" value="1"/>
</dbReference>
<gene>
    <name evidence="4" type="ORF">ABW22_08405</name>
</gene>
<evidence type="ECO:0000259" key="3">
    <source>
        <dbReference type="PROSITE" id="PS51186"/>
    </source>
</evidence>
<dbReference type="InterPro" id="IPR016181">
    <property type="entry name" value="Acyl_CoA_acyltransferase"/>
</dbReference>
<dbReference type="PROSITE" id="PS51186">
    <property type="entry name" value="GNAT"/>
    <property type="match status" value="1"/>
</dbReference>
<dbReference type="CDD" id="cd04301">
    <property type="entry name" value="NAT_SF"/>
    <property type="match status" value="1"/>
</dbReference>
<dbReference type="SUPFAM" id="SSF55729">
    <property type="entry name" value="Acyl-CoA N-acyltransferases (Nat)"/>
    <property type="match status" value="1"/>
</dbReference>
<feature type="domain" description="N-acetyltransferase" evidence="3">
    <location>
        <begin position="6"/>
        <end position="142"/>
    </location>
</feature>